<evidence type="ECO:0000313" key="1">
    <source>
        <dbReference type="EMBL" id="GGA80756.1"/>
    </source>
</evidence>
<organism evidence="1 2">
    <name type="scientific">Neiella marina</name>
    <dbReference type="NCBI Taxonomy" id="508461"/>
    <lineage>
        <taxon>Bacteria</taxon>
        <taxon>Pseudomonadati</taxon>
        <taxon>Pseudomonadota</taxon>
        <taxon>Gammaproteobacteria</taxon>
        <taxon>Alteromonadales</taxon>
        <taxon>Echinimonadaceae</taxon>
        <taxon>Neiella</taxon>
    </lineage>
</organism>
<protein>
    <submittedName>
        <fullName evidence="1">Uncharacterized protein</fullName>
    </submittedName>
</protein>
<dbReference type="AlphaFoldDB" id="A0A8J2U670"/>
<name>A0A8J2U670_9GAMM</name>
<dbReference type="RefSeq" id="WP_188708218.1">
    <property type="nucleotide sequence ID" value="NZ_BMDX01000011.1"/>
</dbReference>
<comment type="caution">
    <text evidence="1">The sequence shown here is derived from an EMBL/GenBank/DDBJ whole genome shotgun (WGS) entry which is preliminary data.</text>
</comment>
<gene>
    <name evidence="1" type="ORF">GCM10011369_23390</name>
</gene>
<dbReference type="EMBL" id="BMDX01000011">
    <property type="protein sequence ID" value="GGA80756.1"/>
    <property type="molecule type" value="Genomic_DNA"/>
</dbReference>
<evidence type="ECO:0000313" key="2">
    <source>
        <dbReference type="Proteomes" id="UP000619743"/>
    </source>
</evidence>
<sequence length="83" mass="8700">MAKTAKKVNFRVDRGIRINGESIFPAKGKAKPVVIGIGESLAKELAAASKGAIVSDKPTKQLVEKSAEDAELDAAFGSEEGEE</sequence>
<accession>A0A8J2U670</accession>
<keyword evidence="2" id="KW-1185">Reference proteome</keyword>
<dbReference type="Proteomes" id="UP000619743">
    <property type="component" value="Unassembled WGS sequence"/>
</dbReference>
<reference evidence="2" key="1">
    <citation type="journal article" date="2019" name="Int. J. Syst. Evol. Microbiol.">
        <title>The Global Catalogue of Microorganisms (GCM) 10K type strain sequencing project: providing services to taxonomists for standard genome sequencing and annotation.</title>
        <authorList>
            <consortium name="The Broad Institute Genomics Platform"/>
            <consortium name="The Broad Institute Genome Sequencing Center for Infectious Disease"/>
            <person name="Wu L."/>
            <person name="Ma J."/>
        </authorList>
    </citation>
    <scope>NUCLEOTIDE SEQUENCE [LARGE SCALE GENOMIC DNA]</scope>
    <source>
        <strain evidence="2">CGMCC 1.10130</strain>
    </source>
</reference>
<proteinExistence type="predicted"/>